<dbReference type="Proteomes" id="UP001280121">
    <property type="component" value="Unassembled WGS sequence"/>
</dbReference>
<protein>
    <submittedName>
        <fullName evidence="1">Uncharacterized protein</fullName>
    </submittedName>
</protein>
<keyword evidence="2" id="KW-1185">Reference proteome</keyword>
<comment type="caution">
    <text evidence="1">The sequence shown here is derived from an EMBL/GenBank/DDBJ whole genome shotgun (WGS) entry which is preliminary data.</text>
</comment>
<dbReference type="AlphaFoldDB" id="A0AAD9XHI5"/>
<dbReference type="EMBL" id="JANJYI010000002">
    <property type="protein sequence ID" value="KAK2659357.1"/>
    <property type="molecule type" value="Genomic_DNA"/>
</dbReference>
<name>A0AAD9XHI5_9ROSI</name>
<sequence>MGGGEEALLLPENHGRRLRLILSIHSKETHPPPSIWTGEGCTSYLEIVEGGQSRYEDATPPPEKGKEEVLASSLTFPVEAAPLPSTTSQIFFSVFIFFLFL</sequence>
<reference evidence="1" key="1">
    <citation type="journal article" date="2023" name="Plant J.">
        <title>Genome sequences and population genomics provide insights into the demographic history, inbreeding, and mutation load of two 'living fossil' tree species of Dipteronia.</title>
        <authorList>
            <person name="Feng Y."/>
            <person name="Comes H.P."/>
            <person name="Chen J."/>
            <person name="Zhu S."/>
            <person name="Lu R."/>
            <person name="Zhang X."/>
            <person name="Li P."/>
            <person name="Qiu J."/>
            <person name="Olsen K.M."/>
            <person name="Qiu Y."/>
        </authorList>
    </citation>
    <scope>NUCLEOTIDE SEQUENCE</scope>
    <source>
        <strain evidence="1">KIB01</strain>
    </source>
</reference>
<proteinExistence type="predicted"/>
<organism evidence="1 2">
    <name type="scientific">Dipteronia dyeriana</name>
    <dbReference type="NCBI Taxonomy" id="168575"/>
    <lineage>
        <taxon>Eukaryota</taxon>
        <taxon>Viridiplantae</taxon>
        <taxon>Streptophyta</taxon>
        <taxon>Embryophyta</taxon>
        <taxon>Tracheophyta</taxon>
        <taxon>Spermatophyta</taxon>
        <taxon>Magnoliopsida</taxon>
        <taxon>eudicotyledons</taxon>
        <taxon>Gunneridae</taxon>
        <taxon>Pentapetalae</taxon>
        <taxon>rosids</taxon>
        <taxon>malvids</taxon>
        <taxon>Sapindales</taxon>
        <taxon>Sapindaceae</taxon>
        <taxon>Hippocastanoideae</taxon>
        <taxon>Acereae</taxon>
        <taxon>Dipteronia</taxon>
    </lineage>
</organism>
<evidence type="ECO:0000313" key="1">
    <source>
        <dbReference type="EMBL" id="KAK2659357.1"/>
    </source>
</evidence>
<evidence type="ECO:0000313" key="2">
    <source>
        <dbReference type="Proteomes" id="UP001280121"/>
    </source>
</evidence>
<gene>
    <name evidence="1" type="ORF">Ddye_005890</name>
</gene>
<accession>A0AAD9XHI5</accession>